<dbReference type="EMBL" id="AFYH01054109">
    <property type="status" value="NOT_ANNOTATED_CDS"/>
    <property type="molecule type" value="Genomic_DNA"/>
</dbReference>
<dbReference type="HOGENOM" id="CLU_012062_4_2_1"/>
<accession>H3B569</accession>
<dbReference type="OMA" id="NDMGINA"/>
<dbReference type="GeneTree" id="ENSGT00940000158007"/>
<comment type="subcellular location">
    <subcellularLocation>
        <location evidence="3">Endoplasmic reticulum lumen</location>
    </subcellularLocation>
    <subcellularLocation>
        <location evidence="2">Melanosome</location>
    </subcellularLocation>
</comment>
<dbReference type="Bgee" id="ENSLACG00000015009">
    <property type="expression patterns" value="Expressed in pelvic fin and 6 other cell types or tissues"/>
</dbReference>
<evidence type="ECO:0000256" key="6">
    <source>
        <dbReference type="ARBA" id="ARBA00023110"/>
    </source>
</evidence>
<reference evidence="13" key="1">
    <citation type="submission" date="2011-08" db="EMBL/GenBank/DDBJ databases">
        <title>The draft genome of Latimeria chalumnae.</title>
        <authorList>
            <person name="Di Palma F."/>
            <person name="Alfoldi J."/>
            <person name="Johnson J."/>
            <person name="Berlin A."/>
            <person name="Gnerre S."/>
            <person name="Jaffe D."/>
            <person name="MacCallum I."/>
            <person name="Young S."/>
            <person name="Walker B.J."/>
            <person name="Lander E."/>
            <person name="Lindblad-Toh K."/>
        </authorList>
    </citation>
    <scope>NUCLEOTIDE SEQUENCE [LARGE SCALE GENOMIC DNA]</scope>
    <source>
        <strain evidence="13">Wild caught</strain>
    </source>
</reference>
<evidence type="ECO:0000313" key="12">
    <source>
        <dbReference type="Ensembl" id="ENSLACP00000017040.1"/>
    </source>
</evidence>
<dbReference type="InterPro" id="IPR020892">
    <property type="entry name" value="Cyclophilin-type_PPIase_CS"/>
</dbReference>
<dbReference type="GO" id="GO:0003755">
    <property type="term" value="F:peptidyl-prolyl cis-trans isomerase activity"/>
    <property type="evidence" value="ECO:0007669"/>
    <property type="project" value="UniProtKB-UniRule"/>
</dbReference>
<dbReference type="Pfam" id="PF00160">
    <property type="entry name" value="Pro_isomerase"/>
    <property type="match status" value="1"/>
</dbReference>
<proteinExistence type="inferred from homology"/>
<dbReference type="PROSITE" id="PS00170">
    <property type="entry name" value="CSA_PPIASE_1"/>
    <property type="match status" value="1"/>
</dbReference>
<reference evidence="12" key="3">
    <citation type="submission" date="2025-09" db="UniProtKB">
        <authorList>
            <consortium name="Ensembl"/>
        </authorList>
    </citation>
    <scope>IDENTIFICATION</scope>
</reference>
<evidence type="ECO:0000256" key="3">
    <source>
        <dbReference type="ARBA" id="ARBA00004319"/>
    </source>
</evidence>
<gene>
    <name evidence="12" type="primary">PPIB</name>
</gene>
<feature type="domain" description="PPIase cyclophilin-type" evidence="11">
    <location>
        <begin position="47"/>
        <end position="212"/>
    </location>
</feature>
<dbReference type="PROSITE" id="PS50072">
    <property type="entry name" value="CSA_PPIASE_2"/>
    <property type="match status" value="1"/>
</dbReference>
<dbReference type="GO" id="GO:0006457">
    <property type="term" value="P:protein folding"/>
    <property type="evidence" value="ECO:0007669"/>
    <property type="project" value="InterPro"/>
</dbReference>
<dbReference type="PANTHER" id="PTHR11071">
    <property type="entry name" value="PEPTIDYL-PROLYL CIS-TRANS ISOMERASE"/>
    <property type="match status" value="1"/>
</dbReference>
<dbReference type="EC" id="5.2.1.8" evidence="10"/>
<comment type="similarity">
    <text evidence="9">Belongs to the cyclophilin-type PPIase family. PPIase B subfamily.</text>
</comment>
<evidence type="ECO:0000256" key="7">
    <source>
        <dbReference type="ARBA" id="ARBA00023235"/>
    </source>
</evidence>
<dbReference type="SUPFAM" id="SSF50891">
    <property type="entry name" value="Cyclophilin-like"/>
    <property type="match status" value="1"/>
</dbReference>
<protein>
    <recommendedName>
        <fullName evidence="10">Peptidyl-prolyl cis-trans isomerase</fullName>
        <shortName evidence="10">PPIase</shortName>
        <ecNumber evidence="10">5.2.1.8</ecNumber>
    </recommendedName>
</protein>
<dbReference type="AlphaFoldDB" id="H3B569"/>
<evidence type="ECO:0000256" key="8">
    <source>
        <dbReference type="ARBA" id="ARBA00037532"/>
    </source>
</evidence>
<keyword evidence="6 10" id="KW-0697">Rotamase</keyword>
<evidence type="ECO:0000256" key="4">
    <source>
        <dbReference type="ARBA" id="ARBA00022729"/>
    </source>
</evidence>
<evidence type="ECO:0000259" key="11">
    <source>
        <dbReference type="PROSITE" id="PS50072"/>
    </source>
</evidence>
<keyword evidence="13" id="KW-1185">Reference proteome</keyword>
<dbReference type="InterPro" id="IPR002130">
    <property type="entry name" value="Cyclophilin-type_PPIase_dom"/>
</dbReference>
<dbReference type="Proteomes" id="UP000008672">
    <property type="component" value="Unassembled WGS sequence"/>
</dbReference>
<dbReference type="EMBL" id="AFYH01054110">
    <property type="status" value="NOT_ANNOTATED_CDS"/>
    <property type="molecule type" value="Genomic_DNA"/>
</dbReference>
<keyword evidence="4" id="KW-0732">Signal</keyword>
<dbReference type="STRING" id="7897.ENSLACP00000017040"/>
<evidence type="ECO:0000313" key="13">
    <source>
        <dbReference type="Proteomes" id="UP000008672"/>
    </source>
</evidence>
<comment type="function">
    <text evidence="10">PPIases accelerate the folding of proteins. It catalyzes the cis-trans isomerization of proline imidic peptide bonds in oligopeptides.</text>
</comment>
<evidence type="ECO:0000256" key="5">
    <source>
        <dbReference type="ARBA" id="ARBA00022824"/>
    </source>
</evidence>
<reference evidence="12" key="2">
    <citation type="submission" date="2025-08" db="UniProtKB">
        <authorList>
            <consortium name="Ensembl"/>
        </authorList>
    </citation>
    <scope>IDENTIFICATION</scope>
</reference>
<dbReference type="InterPro" id="IPR029000">
    <property type="entry name" value="Cyclophilin-like_dom_sf"/>
</dbReference>
<evidence type="ECO:0000256" key="2">
    <source>
        <dbReference type="ARBA" id="ARBA00004223"/>
    </source>
</evidence>
<comment type="catalytic activity">
    <reaction evidence="1 10">
        <text>[protein]-peptidylproline (omega=180) = [protein]-peptidylproline (omega=0)</text>
        <dbReference type="Rhea" id="RHEA:16237"/>
        <dbReference type="Rhea" id="RHEA-COMP:10747"/>
        <dbReference type="Rhea" id="RHEA-COMP:10748"/>
        <dbReference type="ChEBI" id="CHEBI:83833"/>
        <dbReference type="ChEBI" id="CHEBI:83834"/>
        <dbReference type="EC" id="5.2.1.8"/>
    </reaction>
</comment>
<dbReference type="GO" id="GO:0042470">
    <property type="term" value="C:melanosome"/>
    <property type="evidence" value="ECO:0007669"/>
    <property type="project" value="UniProtKB-SubCell"/>
</dbReference>
<dbReference type="eggNOG" id="KOG0880">
    <property type="taxonomic scope" value="Eukaryota"/>
</dbReference>
<sequence length="224" mass="24895">MLRILEKNMKLLFAAALLAGTVIFLLFPGGSQADEKKKGPKVTVKVYFDVRIGDEDVGRIVIGLFGKTVPKTVENFVTLATGEKGFGYKNSKFHRVISDFMIQGGDFTRGDGTGGKCPRRSGKRLPTINLIETHLAILRKQLHVSMQVINSRRTAFSLCFFVHSVVFVLLSRLHCCVGDLPKKKDVVRKIEKTKTDGSDRPLKDVFIVDSGKIEVEKPFAIAKE</sequence>
<evidence type="ECO:0000256" key="9">
    <source>
        <dbReference type="ARBA" id="ARBA00038340"/>
    </source>
</evidence>
<organism evidence="12 13">
    <name type="scientific">Latimeria chalumnae</name>
    <name type="common">Coelacanth</name>
    <dbReference type="NCBI Taxonomy" id="7897"/>
    <lineage>
        <taxon>Eukaryota</taxon>
        <taxon>Metazoa</taxon>
        <taxon>Chordata</taxon>
        <taxon>Craniata</taxon>
        <taxon>Vertebrata</taxon>
        <taxon>Euteleostomi</taxon>
        <taxon>Coelacanthiformes</taxon>
        <taxon>Coelacanthidae</taxon>
        <taxon>Latimeria</taxon>
    </lineage>
</organism>
<dbReference type="GO" id="GO:0005788">
    <property type="term" value="C:endoplasmic reticulum lumen"/>
    <property type="evidence" value="ECO:0007669"/>
    <property type="project" value="UniProtKB-SubCell"/>
</dbReference>
<dbReference type="PRINTS" id="PR00153">
    <property type="entry name" value="CSAPPISMRASE"/>
</dbReference>
<dbReference type="InParanoid" id="H3B569"/>
<dbReference type="Gene3D" id="2.40.100.10">
    <property type="entry name" value="Cyclophilin-like"/>
    <property type="match status" value="1"/>
</dbReference>
<dbReference type="EMBL" id="AFYH01054111">
    <property type="status" value="NOT_ANNOTATED_CDS"/>
    <property type="molecule type" value="Genomic_DNA"/>
</dbReference>
<keyword evidence="7 10" id="KW-0413">Isomerase</keyword>
<name>H3B569_LATCH</name>
<dbReference type="PANTHER" id="PTHR11071:SF477">
    <property type="entry name" value="PEPTIDYL-PROLYL CIS-TRANS ISOMERASE B"/>
    <property type="match status" value="1"/>
</dbReference>
<dbReference type="GO" id="GO:0016018">
    <property type="term" value="F:cyclosporin A binding"/>
    <property type="evidence" value="ECO:0007669"/>
    <property type="project" value="TreeGrafter"/>
</dbReference>
<dbReference type="Ensembl" id="ENSLACT00000017162.1">
    <property type="protein sequence ID" value="ENSLACP00000017040.1"/>
    <property type="gene ID" value="ENSLACG00000015009.1"/>
</dbReference>
<keyword evidence="5" id="KW-0256">Endoplasmic reticulum</keyword>
<evidence type="ECO:0000256" key="10">
    <source>
        <dbReference type="RuleBase" id="RU363019"/>
    </source>
</evidence>
<evidence type="ECO:0000256" key="1">
    <source>
        <dbReference type="ARBA" id="ARBA00000971"/>
    </source>
</evidence>
<comment type="function">
    <text evidence="8">PPIase that catalyzes the cis-trans isomerization of proline imidic peptide bonds in oligopeptides and may therefore assist protein folding.</text>
</comment>